<dbReference type="EMBL" id="QKOE01000001">
    <property type="protein sequence ID" value="PZA18230.1"/>
    <property type="molecule type" value="Genomic_DNA"/>
</dbReference>
<dbReference type="Gene3D" id="3.40.50.150">
    <property type="entry name" value="Vaccinia Virus protein VP39"/>
    <property type="match status" value="1"/>
</dbReference>
<dbReference type="InterPro" id="IPR002877">
    <property type="entry name" value="RNA_MeTrfase_FtsJ_dom"/>
</dbReference>
<dbReference type="InterPro" id="IPR029063">
    <property type="entry name" value="SAM-dependent_MTases_sf"/>
</dbReference>
<reference evidence="6 7" key="1">
    <citation type="submission" date="2018-06" db="EMBL/GenBank/DDBJ databases">
        <title>Azoarcus communis strain SWub3 genome.</title>
        <authorList>
            <person name="Zorraquino Salvo V."/>
            <person name="Toubiana D."/>
            <person name="Blumwald E."/>
        </authorList>
    </citation>
    <scope>NUCLEOTIDE SEQUENCE [LARGE SCALE GENOMIC DNA]</scope>
    <source>
        <strain evidence="6 7">SWub3</strain>
    </source>
</reference>
<dbReference type="InterPro" id="IPR047048">
    <property type="entry name" value="TlyA"/>
</dbReference>
<dbReference type="SUPFAM" id="SSF55174">
    <property type="entry name" value="Alpha-L RNA-binding motif"/>
    <property type="match status" value="1"/>
</dbReference>
<dbReference type="Pfam" id="PF01479">
    <property type="entry name" value="S4"/>
    <property type="match status" value="1"/>
</dbReference>
<comment type="similarity">
    <text evidence="2">Belongs to the TlyA family.</text>
</comment>
<dbReference type="SUPFAM" id="SSF53335">
    <property type="entry name" value="S-adenosyl-L-methionine-dependent methyltransferases"/>
    <property type="match status" value="1"/>
</dbReference>
<dbReference type="Pfam" id="PF01728">
    <property type="entry name" value="FtsJ"/>
    <property type="match status" value="1"/>
</dbReference>
<dbReference type="CDD" id="cd00165">
    <property type="entry name" value="S4"/>
    <property type="match status" value="1"/>
</dbReference>
<gene>
    <name evidence="6" type="ORF">DNK49_01445</name>
</gene>
<evidence type="ECO:0000256" key="2">
    <source>
        <dbReference type="ARBA" id="ARBA00029460"/>
    </source>
</evidence>
<evidence type="ECO:0000259" key="5">
    <source>
        <dbReference type="SMART" id="SM00363"/>
    </source>
</evidence>
<keyword evidence="1 3" id="KW-0694">RNA-binding</keyword>
<sequence>MSMNSFHRRQSRPATSPPPPPAVSDRGLPRADQLLVQQGLAASRTAARLLIEAGRVSADGAVVSKPAQTLLPSAVIIIQADPGDRYVSRGGLKLAGALTTSGLNPNGQICLDIGQSTGGFSDCLLQAGASKVVGVEVGHGQLHPRLATEPRCLTLEGLNARHLVASDLGQDYPPGGFKLIVCDASFISLTLLLPQWPALLATDGDILALVKPQFEVGPRGLSKGGIVRDASLYVDVEHKLRSAAANCGLKVLGWFDSPITGTDGNREFFIWMRHAQH</sequence>
<dbReference type="AlphaFoldDB" id="A0A323V2I5"/>
<dbReference type="OrthoDB" id="9784736at2"/>
<name>A0A323V2I5_9RHOO</name>
<dbReference type="InterPro" id="IPR036986">
    <property type="entry name" value="S4_RNA-bd_sf"/>
</dbReference>
<dbReference type="Proteomes" id="UP000248259">
    <property type="component" value="Unassembled WGS sequence"/>
</dbReference>
<organism evidence="6 7">
    <name type="scientific">Parazoarcus communis SWub3 = DSM 12120</name>
    <dbReference type="NCBI Taxonomy" id="1121029"/>
    <lineage>
        <taxon>Bacteria</taxon>
        <taxon>Pseudomonadati</taxon>
        <taxon>Pseudomonadota</taxon>
        <taxon>Betaproteobacteria</taxon>
        <taxon>Rhodocyclales</taxon>
        <taxon>Zoogloeaceae</taxon>
        <taxon>Parazoarcus</taxon>
    </lineage>
</organism>
<proteinExistence type="inferred from homology"/>
<feature type="domain" description="RNA-binding S4" evidence="5">
    <location>
        <begin position="29"/>
        <end position="95"/>
    </location>
</feature>
<dbReference type="InterPro" id="IPR002942">
    <property type="entry name" value="S4_RNA-bd"/>
</dbReference>
<evidence type="ECO:0000256" key="3">
    <source>
        <dbReference type="PROSITE-ProRule" id="PRU00182"/>
    </source>
</evidence>
<dbReference type="PROSITE" id="PS50889">
    <property type="entry name" value="S4"/>
    <property type="match status" value="1"/>
</dbReference>
<dbReference type="PANTHER" id="PTHR32319:SF0">
    <property type="entry name" value="BACTERIAL HEMOLYSIN-LIKE PROTEIN"/>
    <property type="match status" value="1"/>
</dbReference>
<keyword evidence="6" id="KW-0808">Transferase</keyword>
<feature type="region of interest" description="Disordered" evidence="4">
    <location>
        <begin position="1"/>
        <end position="27"/>
    </location>
</feature>
<evidence type="ECO:0000313" key="6">
    <source>
        <dbReference type="EMBL" id="PZA18230.1"/>
    </source>
</evidence>
<dbReference type="InterPro" id="IPR004538">
    <property type="entry name" value="Hemolysin_A/TlyA"/>
</dbReference>
<dbReference type="PANTHER" id="PTHR32319">
    <property type="entry name" value="BACTERIAL HEMOLYSIN-LIKE PROTEIN"/>
    <property type="match status" value="1"/>
</dbReference>
<dbReference type="PIRSF" id="PIRSF005578">
    <property type="entry name" value="TlyA"/>
    <property type="match status" value="1"/>
</dbReference>
<dbReference type="CDD" id="cd02440">
    <property type="entry name" value="AdoMet_MTases"/>
    <property type="match status" value="1"/>
</dbReference>
<keyword evidence="6" id="KW-0489">Methyltransferase</keyword>
<evidence type="ECO:0000256" key="1">
    <source>
        <dbReference type="ARBA" id="ARBA00022884"/>
    </source>
</evidence>
<dbReference type="SMART" id="SM00363">
    <property type="entry name" value="S4"/>
    <property type="match status" value="1"/>
</dbReference>
<dbReference type="GO" id="GO:0032259">
    <property type="term" value="P:methylation"/>
    <property type="evidence" value="ECO:0007669"/>
    <property type="project" value="UniProtKB-KW"/>
</dbReference>
<dbReference type="GO" id="GO:0008168">
    <property type="term" value="F:methyltransferase activity"/>
    <property type="evidence" value="ECO:0007669"/>
    <property type="project" value="UniProtKB-KW"/>
</dbReference>
<keyword evidence="7" id="KW-1185">Reference proteome</keyword>
<comment type="caution">
    <text evidence="6">The sequence shown here is derived from an EMBL/GenBank/DDBJ whole genome shotgun (WGS) entry which is preliminary data.</text>
</comment>
<evidence type="ECO:0000256" key="4">
    <source>
        <dbReference type="SAM" id="MobiDB-lite"/>
    </source>
</evidence>
<feature type="compositionally biased region" description="Basic residues" evidence="4">
    <location>
        <begin position="1"/>
        <end position="11"/>
    </location>
</feature>
<evidence type="ECO:0000313" key="7">
    <source>
        <dbReference type="Proteomes" id="UP000248259"/>
    </source>
</evidence>
<dbReference type="GO" id="GO:0003723">
    <property type="term" value="F:RNA binding"/>
    <property type="evidence" value="ECO:0007669"/>
    <property type="project" value="UniProtKB-KW"/>
</dbReference>
<dbReference type="Gene3D" id="3.10.290.10">
    <property type="entry name" value="RNA-binding S4 domain"/>
    <property type="match status" value="1"/>
</dbReference>
<accession>A0A323V2I5</accession>
<protein>
    <submittedName>
        <fullName evidence="6">TlyA family rRNA (Cytidine-2'-O)-methyltransferase</fullName>
    </submittedName>
</protein>
<dbReference type="RefSeq" id="WP_110522531.1">
    <property type="nucleotide sequence ID" value="NZ_QKOE01000001.1"/>
</dbReference>